<name>A0A8K9X482_ONCMY</name>
<dbReference type="PANTHER" id="PTHR12639">
    <property type="entry name" value="VITAMIN K-DEPENDENT GAMMA-CARBOXYLASE"/>
    <property type="match status" value="1"/>
</dbReference>
<dbReference type="InterPro" id="IPR011020">
    <property type="entry name" value="HTTM-like"/>
</dbReference>
<evidence type="ECO:0000256" key="1">
    <source>
        <dbReference type="ARBA" id="ARBA00004127"/>
    </source>
</evidence>
<proteinExistence type="predicted"/>
<evidence type="ECO:0000259" key="8">
    <source>
        <dbReference type="SMART" id="SM00752"/>
    </source>
</evidence>
<feature type="transmembrane region" description="Helical" evidence="7">
    <location>
        <begin position="211"/>
        <end position="228"/>
    </location>
</feature>
<reference evidence="9" key="3">
    <citation type="submission" date="2025-09" db="UniProtKB">
        <authorList>
            <consortium name="Ensembl"/>
        </authorList>
    </citation>
    <scope>IDENTIFICATION</scope>
</reference>
<sequence length="277" mass="32395">MEARDTAPTAERVVESESRMKHLFGFEKEDLSSWHHLVYLLNRPTYPALLGIFHFLFGELSVIFTNNCMLSPLCVCLLMRASMFNFYVWVFFMGAVGIMLGCFYHFSCLMFISTYWYIFFLDKTAWNNHSYLYGLIGFQLTFMGYGLRNPKKNNAQISIVHFIAGIKKLDADWVGNISCHTWHTIGFFYPFRLIVCVFILCVFYWLSMEVVFVWICPFGIFFVSYFHCMNSQLFSIGENPLINCIYRFPEFLMPVLWESLSVPLSAKVISQLYGLPE</sequence>
<keyword evidence="4 7" id="KW-0472">Membrane</keyword>
<keyword evidence="6" id="KW-0456">Lyase</keyword>
<evidence type="ECO:0000256" key="7">
    <source>
        <dbReference type="SAM" id="Phobius"/>
    </source>
</evidence>
<dbReference type="AlphaFoldDB" id="A0A8K9X482"/>
<evidence type="ECO:0000256" key="2">
    <source>
        <dbReference type="ARBA" id="ARBA00022692"/>
    </source>
</evidence>
<dbReference type="Proteomes" id="UP000694395">
    <property type="component" value="Chromosome 5"/>
</dbReference>
<protein>
    <recommendedName>
        <fullName evidence="8">HTTM-like domain-containing protein</fullName>
    </recommendedName>
</protein>
<dbReference type="SMART" id="SM00752">
    <property type="entry name" value="HTTM"/>
    <property type="match status" value="1"/>
</dbReference>
<feature type="transmembrane region" description="Helical" evidence="7">
    <location>
        <begin position="46"/>
        <end position="65"/>
    </location>
</feature>
<dbReference type="InterPro" id="IPR007782">
    <property type="entry name" value="VKG_COase"/>
</dbReference>
<dbReference type="GO" id="GO:0012505">
    <property type="term" value="C:endomembrane system"/>
    <property type="evidence" value="ECO:0007669"/>
    <property type="project" value="UniProtKB-SubCell"/>
</dbReference>
<evidence type="ECO:0000256" key="6">
    <source>
        <dbReference type="ARBA" id="ARBA00023239"/>
    </source>
</evidence>
<reference evidence="9" key="2">
    <citation type="submission" date="2025-08" db="UniProtKB">
        <authorList>
            <consortium name="Ensembl"/>
        </authorList>
    </citation>
    <scope>IDENTIFICATION</scope>
</reference>
<accession>A0A8K9X482</accession>
<feature type="transmembrane region" description="Helical" evidence="7">
    <location>
        <begin position="130"/>
        <end position="147"/>
    </location>
</feature>
<evidence type="ECO:0000313" key="9">
    <source>
        <dbReference type="Ensembl" id="ENSOMYP00000128046.1"/>
    </source>
</evidence>
<evidence type="ECO:0000256" key="5">
    <source>
        <dbReference type="ARBA" id="ARBA00023157"/>
    </source>
</evidence>
<dbReference type="Pfam" id="PF05090">
    <property type="entry name" value="HTTM"/>
    <property type="match status" value="2"/>
</dbReference>
<reference evidence="9" key="1">
    <citation type="submission" date="2020-07" db="EMBL/GenBank/DDBJ databases">
        <title>A long reads based de novo assembly of the rainbow trout Arlee double haploid line genome.</title>
        <authorList>
            <person name="Gao G."/>
            <person name="Palti Y."/>
        </authorList>
    </citation>
    <scope>NUCLEOTIDE SEQUENCE [LARGE SCALE GENOMIC DNA]</scope>
</reference>
<dbReference type="GO" id="GO:0019842">
    <property type="term" value="F:vitamin binding"/>
    <property type="evidence" value="ECO:0007669"/>
    <property type="project" value="TreeGrafter"/>
</dbReference>
<feature type="transmembrane region" description="Helical" evidence="7">
    <location>
        <begin position="86"/>
        <end position="118"/>
    </location>
</feature>
<dbReference type="PANTHER" id="PTHR12639:SF6">
    <property type="entry name" value="VITAMIN K-DEPENDENT GAMMA-CARBOXYLASE"/>
    <property type="match status" value="1"/>
</dbReference>
<keyword evidence="3 7" id="KW-1133">Transmembrane helix</keyword>
<keyword evidence="5" id="KW-1015">Disulfide bond</keyword>
<keyword evidence="10" id="KW-1185">Reference proteome</keyword>
<evidence type="ECO:0000256" key="3">
    <source>
        <dbReference type="ARBA" id="ARBA00022989"/>
    </source>
</evidence>
<evidence type="ECO:0000256" key="4">
    <source>
        <dbReference type="ARBA" id="ARBA00023136"/>
    </source>
</evidence>
<keyword evidence="2 7" id="KW-0812">Transmembrane</keyword>
<dbReference type="InterPro" id="IPR053934">
    <property type="entry name" value="HTTM_dom"/>
</dbReference>
<feature type="domain" description="HTTM-like" evidence="8">
    <location>
        <begin position="42"/>
        <end position="256"/>
    </location>
</feature>
<dbReference type="GO" id="GO:0008488">
    <property type="term" value="F:gamma-glutamyl carboxylase activity"/>
    <property type="evidence" value="ECO:0007669"/>
    <property type="project" value="InterPro"/>
</dbReference>
<comment type="subcellular location">
    <subcellularLocation>
        <location evidence="1">Endomembrane system</location>
        <topology evidence="1">Multi-pass membrane protein</topology>
    </subcellularLocation>
</comment>
<organism evidence="9 10">
    <name type="scientific">Oncorhynchus mykiss</name>
    <name type="common">Rainbow trout</name>
    <name type="synonym">Salmo gairdneri</name>
    <dbReference type="NCBI Taxonomy" id="8022"/>
    <lineage>
        <taxon>Eukaryota</taxon>
        <taxon>Metazoa</taxon>
        <taxon>Chordata</taxon>
        <taxon>Craniata</taxon>
        <taxon>Vertebrata</taxon>
        <taxon>Euteleostomi</taxon>
        <taxon>Actinopterygii</taxon>
        <taxon>Neopterygii</taxon>
        <taxon>Teleostei</taxon>
        <taxon>Protacanthopterygii</taxon>
        <taxon>Salmoniformes</taxon>
        <taxon>Salmonidae</taxon>
        <taxon>Salmoninae</taxon>
        <taxon>Oncorhynchus</taxon>
    </lineage>
</organism>
<dbReference type="Ensembl" id="ENSOMYT00000122236.1">
    <property type="protein sequence ID" value="ENSOMYP00000128046.1"/>
    <property type="gene ID" value="ENSOMYG00000066090.1"/>
</dbReference>
<evidence type="ECO:0000313" key="10">
    <source>
        <dbReference type="Proteomes" id="UP000694395"/>
    </source>
</evidence>
<dbReference type="GeneTree" id="ENSGT00390000014909"/>
<feature type="transmembrane region" description="Helical" evidence="7">
    <location>
        <begin position="187"/>
        <end position="205"/>
    </location>
</feature>